<keyword evidence="2" id="KW-0732">Signal</keyword>
<evidence type="ECO:0000256" key="4">
    <source>
        <dbReference type="ARBA" id="ARBA00023139"/>
    </source>
</evidence>
<accession>A0ABY5U1I7</accession>
<dbReference type="PIRSF" id="PIRSF002854">
    <property type="entry name" value="MetQ"/>
    <property type="match status" value="1"/>
</dbReference>
<dbReference type="Pfam" id="PF03180">
    <property type="entry name" value="Lipoprotein_9"/>
    <property type="match status" value="1"/>
</dbReference>
<sequence>MMKIKRWIAAGLVALVAAFGVGCGKKDESAVLTVGASPIPHEEILKFVQPELEKQGVELKIQAFQDYVLPNKSVEEGQIDANFFQHIPWMEATNKEKGYHLVKVAGVHIEPMGAYSNKIKNISELKNGATVALPNATSEITRVLLLLDQNNLIKLDNRQGDKTLKNIKENPKNLQFKLLEAATLPRMLDQVDFAVINTNYALQAKLNPLKDALFIEGKDSPYVNVLAVKKGNENDPRVQKLVKVLTSQKVKDFILKKYNGSVVPAF</sequence>
<dbReference type="CDD" id="cd13597">
    <property type="entry name" value="PBP2_lipoprotein_Tp32"/>
    <property type="match status" value="1"/>
</dbReference>
<reference evidence="7" key="1">
    <citation type="submission" date="2022-08" db="EMBL/GenBank/DDBJ databases">
        <title>The complete genome sequence of the thermophilic bacterium Laceyella sacchari FBKL4.010 reveals the basis for tetramethylpyrazine biosynthesis in Moutai-flavor Daqu.</title>
        <authorList>
            <person name="Li D."/>
            <person name="Huang W."/>
            <person name="Wang C."/>
            <person name="Qiu S."/>
        </authorList>
    </citation>
    <scope>NUCLEOTIDE SEQUENCE</scope>
    <source>
        <strain evidence="7">FBKL4.014</strain>
    </source>
</reference>
<dbReference type="PROSITE" id="PS51257">
    <property type="entry name" value="PROKAR_LIPOPROTEIN"/>
    <property type="match status" value="1"/>
</dbReference>
<keyword evidence="3" id="KW-0472">Membrane</keyword>
<dbReference type="EMBL" id="CP103866">
    <property type="protein sequence ID" value="UWE03522.1"/>
    <property type="molecule type" value="Genomic_DNA"/>
</dbReference>
<keyword evidence="4" id="KW-0564">Palmitate</keyword>
<evidence type="ECO:0000313" key="7">
    <source>
        <dbReference type="EMBL" id="UWE03522.1"/>
    </source>
</evidence>
<evidence type="ECO:0000256" key="3">
    <source>
        <dbReference type="ARBA" id="ARBA00023136"/>
    </source>
</evidence>
<organism evidence="7 8">
    <name type="scientific">Laceyella sacchari</name>
    <name type="common">Thermoactinomyces thalpophilus</name>
    <dbReference type="NCBI Taxonomy" id="37482"/>
    <lineage>
        <taxon>Bacteria</taxon>
        <taxon>Bacillati</taxon>
        <taxon>Bacillota</taxon>
        <taxon>Bacilli</taxon>
        <taxon>Bacillales</taxon>
        <taxon>Thermoactinomycetaceae</taxon>
        <taxon>Laceyella</taxon>
    </lineage>
</organism>
<gene>
    <name evidence="7" type="ORF">NYR52_15695</name>
</gene>
<evidence type="ECO:0000256" key="6">
    <source>
        <dbReference type="PIRNR" id="PIRNR002854"/>
    </source>
</evidence>
<dbReference type="InterPro" id="IPR004872">
    <property type="entry name" value="Lipoprotein_NlpA"/>
</dbReference>
<evidence type="ECO:0000313" key="8">
    <source>
        <dbReference type="Proteomes" id="UP001058650"/>
    </source>
</evidence>
<dbReference type="PANTHER" id="PTHR30429">
    <property type="entry name" value="D-METHIONINE-BINDING LIPOPROTEIN METQ"/>
    <property type="match status" value="1"/>
</dbReference>
<comment type="subcellular location">
    <subcellularLocation>
        <location evidence="1">Membrane</location>
        <topology evidence="1">Lipid-anchor</topology>
    </subcellularLocation>
</comment>
<evidence type="ECO:0000256" key="1">
    <source>
        <dbReference type="ARBA" id="ARBA00004635"/>
    </source>
</evidence>
<dbReference type="Proteomes" id="UP001058650">
    <property type="component" value="Chromosome"/>
</dbReference>
<dbReference type="SUPFAM" id="SSF53850">
    <property type="entry name" value="Periplasmic binding protein-like II"/>
    <property type="match status" value="1"/>
</dbReference>
<evidence type="ECO:0000256" key="2">
    <source>
        <dbReference type="ARBA" id="ARBA00022729"/>
    </source>
</evidence>
<name>A0ABY5U1I7_LACSH</name>
<keyword evidence="5 6" id="KW-0449">Lipoprotein</keyword>
<dbReference type="Gene3D" id="3.40.190.10">
    <property type="entry name" value="Periplasmic binding protein-like II"/>
    <property type="match status" value="2"/>
</dbReference>
<keyword evidence="8" id="KW-1185">Reference proteome</keyword>
<protein>
    <recommendedName>
        <fullName evidence="6">Lipoprotein</fullName>
    </recommendedName>
</protein>
<evidence type="ECO:0000256" key="5">
    <source>
        <dbReference type="ARBA" id="ARBA00023288"/>
    </source>
</evidence>
<dbReference type="PANTHER" id="PTHR30429:SF0">
    <property type="entry name" value="METHIONINE-BINDING LIPOPROTEIN METQ"/>
    <property type="match status" value="1"/>
</dbReference>
<proteinExistence type="inferred from homology"/>
<comment type="similarity">
    <text evidence="6">Belongs to the nlpA lipoprotein family.</text>
</comment>